<dbReference type="InterPro" id="IPR001650">
    <property type="entry name" value="Helicase_C-like"/>
</dbReference>
<evidence type="ECO:0000313" key="4">
    <source>
        <dbReference type="Proteomes" id="UP001178507"/>
    </source>
</evidence>
<gene>
    <name evidence="3" type="ORF">EVOR1521_LOCUS29318</name>
</gene>
<dbReference type="PROSITE" id="PS51194">
    <property type="entry name" value="HELICASE_CTER"/>
    <property type="match status" value="1"/>
</dbReference>
<sequence length="341" mass="37233">MYSCSSGRPFPCPPPQSSGCDLFHMSKLLLERPDLVVSCPSAFIDQAVYYYVNTAAEPAARIYAKAFMSGFVNIGGLASLLVELTSQVMFHGSAAGVLIASLVTNPTPVNLDNAIDALMESGKPASPYSLKAFWQWLTGKKKIAYLSLSGQPHQRFRPPMAKLVCVKNDTATSESELPAFVGFNSNGTMVPVTARRLALLLMALASGKFEFLDRFLPRLAAFEHKVLVFAQMTSSLDLLEKLVQRQGLRYTRIDGSKTMRQRAQAIASFTQEAVPVMLLTTRAGGLGLNLQAADTVILFDSDWNPQADLQASDRAHRIGQTRPWSCPHCESLSPGCVRLRA</sequence>
<dbReference type="InterPro" id="IPR049730">
    <property type="entry name" value="SNF2/RAD54-like_C"/>
</dbReference>
<dbReference type="EMBL" id="CAUJNA010003684">
    <property type="protein sequence ID" value="CAJ1407677.1"/>
    <property type="molecule type" value="Genomic_DNA"/>
</dbReference>
<feature type="domain" description="Helicase C-terminal" evidence="2">
    <location>
        <begin position="211"/>
        <end position="341"/>
    </location>
</feature>
<keyword evidence="1" id="KW-0378">Hydrolase</keyword>
<protein>
    <recommendedName>
        <fullName evidence="2">Helicase C-terminal domain-containing protein</fullName>
    </recommendedName>
</protein>
<dbReference type="Proteomes" id="UP001178507">
    <property type="component" value="Unassembled WGS sequence"/>
</dbReference>
<comment type="caution">
    <text evidence="3">The sequence shown here is derived from an EMBL/GenBank/DDBJ whole genome shotgun (WGS) entry which is preliminary data.</text>
</comment>
<evidence type="ECO:0000259" key="2">
    <source>
        <dbReference type="PROSITE" id="PS51194"/>
    </source>
</evidence>
<evidence type="ECO:0000256" key="1">
    <source>
        <dbReference type="ARBA" id="ARBA00022801"/>
    </source>
</evidence>
<dbReference type="CDD" id="cd18793">
    <property type="entry name" value="SF2_C_SNF"/>
    <property type="match status" value="1"/>
</dbReference>
<reference evidence="3" key="1">
    <citation type="submission" date="2023-08" db="EMBL/GenBank/DDBJ databases">
        <authorList>
            <person name="Chen Y."/>
            <person name="Shah S."/>
            <person name="Dougan E. K."/>
            <person name="Thang M."/>
            <person name="Chan C."/>
        </authorList>
    </citation>
    <scope>NUCLEOTIDE SEQUENCE</scope>
</reference>
<organism evidence="3 4">
    <name type="scientific">Effrenium voratum</name>
    <dbReference type="NCBI Taxonomy" id="2562239"/>
    <lineage>
        <taxon>Eukaryota</taxon>
        <taxon>Sar</taxon>
        <taxon>Alveolata</taxon>
        <taxon>Dinophyceae</taxon>
        <taxon>Suessiales</taxon>
        <taxon>Symbiodiniaceae</taxon>
        <taxon>Effrenium</taxon>
    </lineage>
</organism>
<name>A0AA36NHS9_9DINO</name>
<dbReference type="GO" id="GO:0016787">
    <property type="term" value="F:hydrolase activity"/>
    <property type="evidence" value="ECO:0007669"/>
    <property type="project" value="UniProtKB-KW"/>
</dbReference>
<evidence type="ECO:0000313" key="3">
    <source>
        <dbReference type="EMBL" id="CAJ1407677.1"/>
    </source>
</evidence>
<dbReference type="SUPFAM" id="SSF52540">
    <property type="entry name" value="P-loop containing nucleoside triphosphate hydrolases"/>
    <property type="match status" value="1"/>
</dbReference>
<dbReference type="SMART" id="SM00490">
    <property type="entry name" value="HELICc"/>
    <property type="match status" value="1"/>
</dbReference>
<keyword evidence="4" id="KW-1185">Reference proteome</keyword>
<dbReference type="Gene3D" id="3.40.50.300">
    <property type="entry name" value="P-loop containing nucleotide triphosphate hydrolases"/>
    <property type="match status" value="1"/>
</dbReference>
<proteinExistence type="predicted"/>
<dbReference type="InterPro" id="IPR027417">
    <property type="entry name" value="P-loop_NTPase"/>
</dbReference>
<dbReference type="PANTHER" id="PTHR10799">
    <property type="entry name" value="SNF2/RAD54 HELICASE FAMILY"/>
    <property type="match status" value="1"/>
</dbReference>
<dbReference type="Pfam" id="PF00271">
    <property type="entry name" value="Helicase_C"/>
    <property type="match status" value="1"/>
</dbReference>
<dbReference type="AlphaFoldDB" id="A0AA36NHS9"/>
<accession>A0AA36NHS9</accession>